<dbReference type="AlphaFoldDB" id="A0A426Y0Y9"/>
<dbReference type="Proteomes" id="UP000287651">
    <property type="component" value="Unassembled WGS sequence"/>
</dbReference>
<sequence length="131" mass="13582">VEKKAATIAGIGQQQQGHTATADEGAAAAEEAAIEGRRGAAAAEGRIRAAAFMRLGRGQWRLGWVVAASNGWTTRAGSKGGSRSGHNNEGYNRGGRRQRGLQATDGVGSRRKQRNSSRISGGGEGLIDNIV</sequence>
<reference evidence="2 3" key="1">
    <citation type="journal article" date="2014" name="Agronomy (Basel)">
        <title>A Draft Genome Sequence for Ensete ventricosum, the Drought-Tolerant Tree Against Hunger.</title>
        <authorList>
            <person name="Harrison J."/>
            <person name="Moore K.A."/>
            <person name="Paszkiewicz K."/>
            <person name="Jones T."/>
            <person name="Grant M."/>
            <person name="Ambacheew D."/>
            <person name="Muzemil S."/>
            <person name="Studholme D.J."/>
        </authorList>
    </citation>
    <scope>NUCLEOTIDE SEQUENCE [LARGE SCALE GENOMIC DNA]</scope>
</reference>
<comment type="caution">
    <text evidence="2">The sequence shown here is derived from an EMBL/GenBank/DDBJ whole genome shotgun (WGS) entry which is preliminary data.</text>
</comment>
<evidence type="ECO:0000313" key="2">
    <source>
        <dbReference type="EMBL" id="RRT45406.1"/>
    </source>
</evidence>
<dbReference type="EMBL" id="AMZH03015853">
    <property type="protein sequence ID" value="RRT45406.1"/>
    <property type="molecule type" value="Genomic_DNA"/>
</dbReference>
<name>A0A426Y0Y9_ENSVE</name>
<evidence type="ECO:0000256" key="1">
    <source>
        <dbReference type="SAM" id="MobiDB-lite"/>
    </source>
</evidence>
<feature type="region of interest" description="Disordered" evidence="1">
    <location>
        <begin position="73"/>
        <end position="131"/>
    </location>
</feature>
<feature type="non-terminal residue" evidence="2">
    <location>
        <position position="1"/>
    </location>
</feature>
<proteinExistence type="predicted"/>
<evidence type="ECO:0000313" key="3">
    <source>
        <dbReference type="Proteomes" id="UP000287651"/>
    </source>
</evidence>
<organism evidence="2 3">
    <name type="scientific">Ensete ventricosum</name>
    <name type="common">Abyssinian banana</name>
    <name type="synonym">Musa ensete</name>
    <dbReference type="NCBI Taxonomy" id="4639"/>
    <lineage>
        <taxon>Eukaryota</taxon>
        <taxon>Viridiplantae</taxon>
        <taxon>Streptophyta</taxon>
        <taxon>Embryophyta</taxon>
        <taxon>Tracheophyta</taxon>
        <taxon>Spermatophyta</taxon>
        <taxon>Magnoliopsida</taxon>
        <taxon>Liliopsida</taxon>
        <taxon>Zingiberales</taxon>
        <taxon>Musaceae</taxon>
        <taxon>Ensete</taxon>
    </lineage>
</organism>
<accession>A0A426Y0Y9</accession>
<feature type="region of interest" description="Disordered" evidence="1">
    <location>
        <begin position="1"/>
        <end position="28"/>
    </location>
</feature>
<gene>
    <name evidence="2" type="ORF">B296_00055163</name>
</gene>
<protein>
    <submittedName>
        <fullName evidence="2">Uncharacterized protein</fullName>
    </submittedName>
</protein>